<dbReference type="InterPro" id="IPR019079">
    <property type="entry name" value="Capsule_synth_CapA"/>
</dbReference>
<dbReference type="CDD" id="cd07381">
    <property type="entry name" value="MPP_CapA"/>
    <property type="match status" value="1"/>
</dbReference>
<sequence length="331" mass="37336">MFDMLLLIIIHDITFTGVGDIMLGNAHNGVLPDKRIFLFENCKKFFRDIDIVFGNLEGPITDYNIPEKDEDKKNRYAFRMPERLGKQLKDAGFNVLSIVNNHIFDFGLKGYNDTKRILDSLGIKYASCDDIARFKINGKKICLTGFSFSNKKSFLNLEVSLNEIKLLSDSFDIVIVSIHGGKEGKDAIRTKNDMEYFLGEKRGNLVQFSHLAIENGADLVIIHGPHVPRGLEIYKNRLIAYSLGNFCTYGGIDVSGISGLAPLLIVRLKDDGEFISGRVISFKQEYLKPPYLDKDNGALNLIKKLSLEDFPSTSPFFEGDSFLKREENGNR</sequence>
<accession>A0A7C4Y5I9</accession>
<name>A0A7C4Y5I9_UNCW3</name>
<comment type="similarity">
    <text evidence="1">Belongs to the CapA family.</text>
</comment>
<dbReference type="PANTHER" id="PTHR33393:SF11">
    <property type="entry name" value="POLYGLUTAMINE SYNTHESIS ACCESSORY PROTEIN RV0574C-RELATED"/>
    <property type="match status" value="1"/>
</dbReference>
<protein>
    <submittedName>
        <fullName evidence="3">CapA family protein</fullName>
    </submittedName>
</protein>
<evidence type="ECO:0000256" key="1">
    <source>
        <dbReference type="ARBA" id="ARBA00005662"/>
    </source>
</evidence>
<dbReference type="Pfam" id="PF09587">
    <property type="entry name" value="PGA_cap"/>
    <property type="match status" value="1"/>
</dbReference>
<organism evidence="3">
    <name type="scientific">candidate division WOR-3 bacterium</name>
    <dbReference type="NCBI Taxonomy" id="2052148"/>
    <lineage>
        <taxon>Bacteria</taxon>
        <taxon>Bacteria division WOR-3</taxon>
    </lineage>
</organism>
<evidence type="ECO:0000259" key="2">
    <source>
        <dbReference type="SMART" id="SM00854"/>
    </source>
</evidence>
<comment type="caution">
    <text evidence="3">The sequence shown here is derived from an EMBL/GenBank/DDBJ whole genome shotgun (WGS) entry which is preliminary data.</text>
</comment>
<proteinExistence type="inferred from homology"/>
<dbReference type="PANTHER" id="PTHR33393">
    <property type="entry name" value="POLYGLUTAMINE SYNTHESIS ACCESSORY PROTEIN RV0574C-RELATED"/>
    <property type="match status" value="1"/>
</dbReference>
<feature type="domain" description="Capsule synthesis protein CapA" evidence="2">
    <location>
        <begin position="14"/>
        <end position="250"/>
    </location>
</feature>
<gene>
    <name evidence="3" type="ORF">ENV67_03160</name>
</gene>
<evidence type="ECO:0000313" key="3">
    <source>
        <dbReference type="EMBL" id="HGW91523.1"/>
    </source>
</evidence>
<dbReference type="AlphaFoldDB" id="A0A7C4Y5I9"/>
<reference evidence="3" key="1">
    <citation type="journal article" date="2020" name="mSystems">
        <title>Genome- and Community-Level Interaction Insights into Carbon Utilization and Element Cycling Functions of Hydrothermarchaeota in Hydrothermal Sediment.</title>
        <authorList>
            <person name="Zhou Z."/>
            <person name="Liu Y."/>
            <person name="Xu W."/>
            <person name="Pan J."/>
            <person name="Luo Z.H."/>
            <person name="Li M."/>
        </authorList>
    </citation>
    <scope>NUCLEOTIDE SEQUENCE [LARGE SCALE GENOMIC DNA]</scope>
    <source>
        <strain evidence="3">SpSt-780</strain>
    </source>
</reference>
<dbReference type="SUPFAM" id="SSF56300">
    <property type="entry name" value="Metallo-dependent phosphatases"/>
    <property type="match status" value="1"/>
</dbReference>
<dbReference type="EMBL" id="DTHG01000037">
    <property type="protein sequence ID" value="HGW91523.1"/>
    <property type="molecule type" value="Genomic_DNA"/>
</dbReference>
<dbReference type="InterPro" id="IPR029052">
    <property type="entry name" value="Metallo-depent_PP-like"/>
</dbReference>
<dbReference type="SMART" id="SM00854">
    <property type="entry name" value="PGA_cap"/>
    <property type="match status" value="1"/>
</dbReference>
<dbReference type="InterPro" id="IPR052169">
    <property type="entry name" value="CW_Biosynth-Accessory"/>
</dbReference>